<dbReference type="PROSITE" id="PS00028">
    <property type="entry name" value="ZINC_FINGER_C2H2_1"/>
    <property type="match status" value="1"/>
</dbReference>
<evidence type="ECO:0000313" key="4">
    <source>
        <dbReference type="EMBL" id="QBQ67218.1"/>
    </source>
</evidence>
<evidence type="ECO:0000313" key="3">
    <source>
        <dbReference type="EMBL" id="QBQ66758.1"/>
    </source>
</evidence>
<organism evidence="3">
    <name type="scientific">Klebsiella pneumoniae</name>
    <dbReference type="NCBI Taxonomy" id="573"/>
    <lineage>
        <taxon>Bacteria</taxon>
        <taxon>Pseudomonadati</taxon>
        <taxon>Pseudomonadota</taxon>
        <taxon>Gammaproteobacteria</taxon>
        <taxon>Enterobacterales</taxon>
        <taxon>Enterobacteriaceae</taxon>
        <taxon>Klebsiella/Raoultella group</taxon>
        <taxon>Klebsiella</taxon>
        <taxon>Klebsiella pneumoniae complex</taxon>
    </lineage>
</organism>
<reference evidence="3" key="1">
    <citation type="submission" date="2018-09" db="EMBL/GenBank/DDBJ databases">
        <authorList>
            <person name="Zhou D."/>
        </authorList>
    </citation>
    <scope>NUCLEOTIDE SEQUENCE</scope>
    <source>
        <strain evidence="3">A1731</strain>
        <strain evidence="4">A1759</strain>
        <plasmid evidence="3">pA1731-KPC</plasmid>
        <plasmid evidence="4">pA1759-KPC</plasmid>
    </source>
</reference>
<keyword evidence="3" id="KW-0614">Plasmid</keyword>
<name>A0A482M1X4_KLEPN</name>
<dbReference type="EMBL" id="MH909338">
    <property type="protein sequence ID" value="QBQ67218.1"/>
    <property type="molecule type" value="Genomic_DNA"/>
</dbReference>
<keyword evidence="1" id="KW-0862">Zinc</keyword>
<geneLocation type="plasmid" evidence="4">
    <name>pA1759-KPC</name>
</geneLocation>
<dbReference type="SUPFAM" id="SSF57667">
    <property type="entry name" value="beta-beta-alpha zinc fingers"/>
    <property type="match status" value="1"/>
</dbReference>
<keyword evidence="1" id="KW-0863">Zinc-finger</keyword>
<dbReference type="PROSITE" id="PS50157">
    <property type="entry name" value="ZINC_FINGER_C2H2_2"/>
    <property type="match status" value="1"/>
</dbReference>
<keyword evidence="1" id="KW-0479">Metal-binding</keyword>
<geneLocation type="plasmid" evidence="3">
    <name>pA1731-KPC</name>
</geneLocation>
<dbReference type="InterPro" id="IPR013087">
    <property type="entry name" value="Znf_C2H2_type"/>
</dbReference>
<dbReference type="InterPro" id="IPR036236">
    <property type="entry name" value="Znf_C2H2_sf"/>
</dbReference>
<dbReference type="SMART" id="SM00355">
    <property type="entry name" value="ZnF_C2H2"/>
    <property type="match status" value="1"/>
</dbReference>
<evidence type="ECO:0000256" key="1">
    <source>
        <dbReference type="PROSITE-ProRule" id="PRU00042"/>
    </source>
</evidence>
<proteinExistence type="predicted"/>
<dbReference type="AlphaFoldDB" id="A0A482M1X4"/>
<feature type="domain" description="C2H2-type" evidence="2">
    <location>
        <begin position="55"/>
        <end position="82"/>
    </location>
</feature>
<evidence type="ECO:0000259" key="2">
    <source>
        <dbReference type="PROSITE" id="PS50157"/>
    </source>
</evidence>
<dbReference type="GO" id="GO:0008270">
    <property type="term" value="F:zinc ion binding"/>
    <property type="evidence" value="ECO:0007669"/>
    <property type="project" value="UniProtKB-KW"/>
</dbReference>
<dbReference type="Gene3D" id="3.30.160.60">
    <property type="entry name" value="Classic Zinc Finger"/>
    <property type="match status" value="1"/>
</dbReference>
<sequence length="158" mass="18001">MPVCNWRRSSCRVVLPQTTALPHCPGGPSHGSSDKECYGKYNLPLTLMKLMEELFTCPICKLSFGHKARLRKHIKKHTKSLEKNLAKANSTKKAEHEKMLIQERIARTGSAFKNESERNKYFERRRAENPIFDIDTPIRKASFIVNAGAFGLGKSRKN</sequence>
<dbReference type="EMBL" id="MH909332">
    <property type="protein sequence ID" value="QBQ66758.1"/>
    <property type="molecule type" value="Genomic_DNA"/>
</dbReference>
<accession>A0A482M1X4</accession>
<protein>
    <recommendedName>
        <fullName evidence="2">C2H2-type domain-containing protein</fullName>
    </recommendedName>
</protein>